<dbReference type="Pfam" id="PF13377">
    <property type="entry name" value="Peripla_BP_3"/>
    <property type="match status" value="1"/>
</dbReference>
<organism evidence="6 7">
    <name type="scientific">Calidithermus terrae</name>
    <dbReference type="NCBI Taxonomy" id="1408545"/>
    <lineage>
        <taxon>Bacteria</taxon>
        <taxon>Thermotogati</taxon>
        <taxon>Deinococcota</taxon>
        <taxon>Deinococci</taxon>
        <taxon>Thermales</taxon>
        <taxon>Thermaceae</taxon>
        <taxon>Calidithermus</taxon>
    </lineage>
</organism>
<gene>
    <name evidence="6" type="primary">cytR_3</name>
    <name evidence="6" type="ORF">Mterra_03337</name>
</gene>
<evidence type="ECO:0000313" key="6">
    <source>
        <dbReference type="EMBL" id="RIH81182.1"/>
    </source>
</evidence>
<dbReference type="Proteomes" id="UP000265715">
    <property type="component" value="Unassembled WGS sequence"/>
</dbReference>
<evidence type="ECO:0000256" key="4">
    <source>
        <dbReference type="ARBA" id="ARBA00023163"/>
    </source>
</evidence>
<evidence type="ECO:0000313" key="7">
    <source>
        <dbReference type="Proteomes" id="UP000265715"/>
    </source>
</evidence>
<dbReference type="OrthoDB" id="9784962at2"/>
<evidence type="ECO:0000259" key="5">
    <source>
        <dbReference type="PROSITE" id="PS50932"/>
    </source>
</evidence>
<name>A0A399EG22_9DEIN</name>
<evidence type="ECO:0000256" key="2">
    <source>
        <dbReference type="ARBA" id="ARBA00023015"/>
    </source>
</evidence>
<dbReference type="Gene3D" id="1.10.260.40">
    <property type="entry name" value="lambda repressor-like DNA-binding domains"/>
    <property type="match status" value="1"/>
</dbReference>
<keyword evidence="2" id="KW-0805">Transcription regulation</keyword>
<dbReference type="RefSeq" id="WP_119316254.1">
    <property type="nucleotide sequence ID" value="NZ_QXDL01000198.1"/>
</dbReference>
<dbReference type="PANTHER" id="PTHR30146">
    <property type="entry name" value="LACI-RELATED TRANSCRIPTIONAL REPRESSOR"/>
    <property type="match status" value="1"/>
</dbReference>
<evidence type="ECO:0000256" key="1">
    <source>
        <dbReference type="ARBA" id="ARBA00022491"/>
    </source>
</evidence>
<keyword evidence="7" id="KW-1185">Reference proteome</keyword>
<dbReference type="SUPFAM" id="SSF47413">
    <property type="entry name" value="lambda repressor-like DNA-binding domains"/>
    <property type="match status" value="1"/>
</dbReference>
<dbReference type="EMBL" id="QXDL01000198">
    <property type="protein sequence ID" value="RIH81182.1"/>
    <property type="molecule type" value="Genomic_DNA"/>
</dbReference>
<dbReference type="Gene3D" id="3.40.50.2300">
    <property type="match status" value="2"/>
</dbReference>
<accession>A0A399EG22</accession>
<dbReference type="PROSITE" id="PS50932">
    <property type="entry name" value="HTH_LACI_2"/>
    <property type="match status" value="1"/>
</dbReference>
<dbReference type="InterPro" id="IPR046335">
    <property type="entry name" value="LacI/GalR-like_sensor"/>
</dbReference>
<reference evidence="6 7" key="1">
    <citation type="submission" date="2018-08" db="EMBL/GenBank/DDBJ databases">
        <title>Meiothermus terrae DSM 26712 genome sequencing project.</title>
        <authorList>
            <person name="Da Costa M.S."/>
            <person name="Albuquerque L."/>
            <person name="Raposo P."/>
            <person name="Froufe H.J.C."/>
            <person name="Barroso C.S."/>
            <person name="Egas C."/>
        </authorList>
    </citation>
    <scope>NUCLEOTIDE SEQUENCE [LARGE SCALE GENOMIC DNA]</scope>
    <source>
        <strain evidence="6 7">DSM 26712</strain>
    </source>
</reference>
<dbReference type="InterPro" id="IPR028082">
    <property type="entry name" value="Peripla_BP_I"/>
</dbReference>
<keyword evidence="1" id="KW-0678">Repressor</keyword>
<dbReference type="SUPFAM" id="SSF53822">
    <property type="entry name" value="Periplasmic binding protein-like I"/>
    <property type="match status" value="1"/>
</dbReference>
<evidence type="ECO:0000256" key="3">
    <source>
        <dbReference type="ARBA" id="ARBA00023125"/>
    </source>
</evidence>
<keyword evidence="4" id="KW-0804">Transcription</keyword>
<dbReference type="InterPro" id="IPR010982">
    <property type="entry name" value="Lambda_DNA-bd_dom_sf"/>
</dbReference>
<dbReference type="GO" id="GO:0000976">
    <property type="term" value="F:transcription cis-regulatory region binding"/>
    <property type="evidence" value="ECO:0007669"/>
    <property type="project" value="TreeGrafter"/>
</dbReference>
<dbReference type="Pfam" id="PF00356">
    <property type="entry name" value="LacI"/>
    <property type="match status" value="1"/>
</dbReference>
<feature type="domain" description="HTH lacI-type" evidence="5">
    <location>
        <begin position="2"/>
        <end position="56"/>
    </location>
</feature>
<comment type="caution">
    <text evidence="6">The sequence shown here is derived from an EMBL/GenBank/DDBJ whole genome shotgun (WGS) entry which is preliminary data.</text>
</comment>
<dbReference type="SMART" id="SM00354">
    <property type="entry name" value="HTH_LACI"/>
    <property type="match status" value="1"/>
</dbReference>
<dbReference type="CDD" id="cd06267">
    <property type="entry name" value="PBP1_LacI_sugar_binding-like"/>
    <property type="match status" value="1"/>
</dbReference>
<keyword evidence="3" id="KW-0238">DNA-binding</keyword>
<protein>
    <submittedName>
        <fullName evidence="6">HTH-type transcriptional repressor CytR</fullName>
    </submittedName>
</protein>
<dbReference type="CDD" id="cd01392">
    <property type="entry name" value="HTH_LacI"/>
    <property type="match status" value="1"/>
</dbReference>
<dbReference type="InterPro" id="IPR000843">
    <property type="entry name" value="HTH_LacI"/>
</dbReference>
<dbReference type="PANTHER" id="PTHR30146:SF148">
    <property type="entry name" value="HTH-TYPE TRANSCRIPTIONAL REPRESSOR PURR-RELATED"/>
    <property type="match status" value="1"/>
</dbReference>
<dbReference type="GO" id="GO:0003700">
    <property type="term" value="F:DNA-binding transcription factor activity"/>
    <property type="evidence" value="ECO:0007669"/>
    <property type="project" value="TreeGrafter"/>
</dbReference>
<dbReference type="AlphaFoldDB" id="A0A399EG22"/>
<sequence length="338" mass="37619">MPSILDVAKRAGVAPTTAKRAIHEPHLLAPDTLARVRRAIEELGYEPDQVAGGLRRGRTQTLGLMVGNIIEPFFASLVRTVAHAAQGRGYALIVTDNEYDSALERANLRVLYGQRVSGLIIRSGYGAPNLDYLQRMRERGTYVLEIDYFYPGSPFSHVMLDNEGSVFEGVRYLHALGHRRIATLGSYDPVYHPEERSRAFPEALRSVGLSPVEAYQRVITLIEPEAYRLTLELMRLPEPPTAIFSLNGTEAAGAFRALKELGLRIPEDVSLLTFDNYSWTALVTPPLDVIEQPVEEMGRAAVEVVLDAVEHQALDKVVRLRFPGRLIRRGSCAPPRRP</sequence>
<proteinExistence type="predicted"/>